<sequence>MIKWPWNAGANTPLANYPWEEALAIPLLSTLTPRELQKLTLIASKFLQLKRIVPLQDLYITPLIEARIALLFSLPVLELSIDWLDGFHEILLYPEPFIYHEEWQDDIGLVHAGPMVQAGQCSAQGPVILNLMDVKDSFDLSGYNLIIHEAAHKLDMRNAGVASGVPPIALKDVAQWEHDLHAAMASIQDEIDVVGEGATSLDAYAASEPAECFAVLSEYFFSAPELLAERFPEMYAHFKSFYRQDPLERQRQSLEQDTHFSHLS</sequence>
<dbReference type="Gene3D" id="3.40.390.10">
    <property type="entry name" value="Collagenase (Catalytic Domain)"/>
    <property type="match status" value="1"/>
</dbReference>
<keyword evidence="12" id="KW-1185">Reference proteome</keyword>
<comment type="caution">
    <text evidence="11">The sequence shown here is derived from an EMBL/GenBank/DDBJ whole genome shotgun (WGS) entry which is preliminary data.</text>
</comment>
<evidence type="ECO:0000256" key="10">
    <source>
        <dbReference type="ARBA" id="ARBA00081573"/>
    </source>
</evidence>
<dbReference type="Proteomes" id="UP000218796">
    <property type="component" value="Unassembled WGS sequence"/>
</dbReference>
<dbReference type="GO" id="GO:0005829">
    <property type="term" value="C:cytosol"/>
    <property type="evidence" value="ECO:0007669"/>
    <property type="project" value="TreeGrafter"/>
</dbReference>
<dbReference type="InterPro" id="IPR010384">
    <property type="entry name" value="MtfA_fam"/>
</dbReference>
<dbReference type="PANTHER" id="PTHR30164:SF2">
    <property type="entry name" value="PROTEIN MTFA"/>
    <property type="match status" value="1"/>
</dbReference>
<reference evidence="11 12" key="1">
    <citation type="submission" date="2017-08" db="EMBL/GenBank/DDBJ databases">
        <title>Draft Genome Sequence of Hafnia alvei CITHA-6 Isolated from Raw Bovine Milk.</title>
        <authorList>
            <person name="Culligan E.P."/>
            <person name="Mcsweeney A."/>
            <person name="O'Doherty C."/>
            <person name="Gleeson E."/>
            <person name="O'Riordan D."/>
            <person name="Sleator R.D."/>
        </authorList>
    </citation>
    <scope>NUCLEOTIDE SEQUENCE [LARGE SCALE GENOMIC DNA]</scope>
    <source>
        <strain evidence="11 12">CITHA-6</strain>
    </source>
</reference>
<keyword evidence="2" id="KW-0963">Cytoplasm</keyword>
<keyword evidence="1" id="KW-0031">Aminopeptidase</keyword>
<evidence type="ECO:0000256" key="8">
    <source>
        <dbReference type="ARBA" id="ARBA00061259"/>
    </source>
</evidence>
<dbReference type="RefSeq" id="WP_095661517.1">
    <property type="nucleotide sequence ID" value="NZ_NQMS01000002.1"/>
</dbReference>
<keyword evidence="7" id="KW-0482">Metalloprotease</keyword>
<accession>A0A2A2MEZ4</accession>
<dbReference type="InterPro" id="IPR024079">
    <property type="entry name" value="MetalloPept_cat_dom_sf"/>
</dbReference>
<evidence type="ECO:0000256" key="1">
    <source>
        <dbReference type="ARBA" id="ARBA00022438"/>
    </source>
</evidence>
<keyword evidence="4" id="KW-0479">Metal-binding</keyword>
<gene>
    <name evidence="11" type="ORF">CJD50_06645</name>
</gene>
<evidence type="ECO:0000256" key="4">
    <source>
        <dbReference type="ARBA" id="ARBA00022723"/>
    </source>
</evidence>
<dbReference type="EMBL" id="NQMS01000002">
    <property type="protein sequence ID" value="PAV97325.1"/>
    <property type="molecule type" value="Genomic_DNA"/>
</dbReference>
<evidence type="ECO:0000256" key="6">
    <source>
        <dbReference type="ARBA" id="ARBA00022833"/>
    </source>
</evidence>
<evidence type="ECO:0000313" key="11">
    <source>
        <dbReference type="EMBL" id="PAV97325.1"/>
    </source>
</evidence>
<dbReference type="GO" id="GO:0006508">
    <property type="term" value="P:proteolysis"/>
    <property type="evidence" value="ECO:0007669"/>
    <property type="project" value="UniProtKB-KW"/>
</dbReference>
<keyword evidence="6" id="KW-0862">Zinc</keyword>
<organism evidence="11 12">
    <name type="scientific">Hafnia paralvei</name>
    <dbReference type="NCBI Taxonomy" id="546367"/>
    <lineage>
        <taxon>Bacteria</taxon>
        <taxon>Pseudomonadati</taxon>
        <taxon>Pseudomonadota</taxon>
        <taxon>Gammaproteobacteria</taxon>
        <taxon>Enterobacterales</taxon>
        <taxon>Hafniaceae</taxon>
        <taxon>Hafnia</taxon>
    </lineage>
</organism>
<dbReference type="GO" id="GO:0008237">
    <property type="term" value="F:metallopeptidase activity"/>
    <property type="evidence" value="ECO:0007669"/>
    <property type="project" value="UniProtKB-KW"/>
</dbReference>
<evidence type="ECO:0000256" key="3">
    <source>
        <dbReference type="ARBA" id="ARBA00022670"/>
    </source>
</evidence>
<evidence type="ECO:0000256" key="9">
    <source>
        <dbReference type="ARBA" id="ARBA00069903"/>
    </source>
</evidence>
<dbReference type="NCBIfam" id="NF011939">
    <property type="entry name" value="PRK15410.1"/>
    <property type="match status" value="1"/>
</dbReference>
<evidence type="ECO:0000256" key="2">
    <source>
        <dbReference type="ARBA" id="ARBA00022490"/>
    </source>
</evidence>
<dbReference type="FunFam" id="3.40.390.10:FF:000012">
    <property type="entry name" value="Protein MtfA"/>
    <property type="match status" value="1"/>
</dbReference>
<dbReference type="Pfam" id="PF06167">
    <property type="entry name" value="Peptidase_M90"/>
    <property type="match status" value="1"/>
</dbReference>
<evidence type="ECO:0000256" key="5">
    <source>
        <dbReference type="ARBA" id="ARBA00022801"/>
    </source>
</evidence>
<dbReference type="OrthoDB" id="9786424at2"/>
<evidence type="ECO:0000256" key="7">
    <source>
        <dbReference type="ARBA" id="ARBA00023049"/>
    </source>
</evidence>
<dbReference type="CDD" id="cd20169">
    <property type="entry name" value="Peptidase_M90_mtfA"/>
    <property type="match status" value="1"/>
</dbReference>
<dbReference type="SUPFAM" id="SSF55486">
    <property type="entry name" value="Metalloproteases ('zincins'), catalytic domain"/>
    <property type="match status" value="1"/>
</dbReference>
<protein>
    <recommendedName>
        <fullName evidence="9">Mlc titration factor A</fullName>
    </recommendedName>
    <alternativeName>
        <fullName evidence="10">Probable zinc metallopeptidase MtfA</fullName>
    </alternativeName>
</protein>
<dbReference type="AlphaFoldDB" id="A0A2A2MEZ4"/>
<keyword evidence="5" id="KW-0378">Hydrolase</keyword>
<evidence type="ECO:0000313" key="12">
    <source>
        <dbReference type="Proteomes" id="UP000218796"/>
    </source>
</evidence>
<dbReference type="GO" id="GO:0004177">
    <property type="term" value="F:aminopeptidase activity"/>
    <property type="evidence" value="ECO:0007669"/>
    <property type="project" value="UniProtKB-KW"/>
</dbReference>
<comment type="similarity">
    <text evidence="8">Belongs to the MtfA family.</text>
</comment>
<dbReference type="FunFam" id="1.10.472.150:FF:000001">
    <property type="entry name" value="Protein MtfA"/>
    <property type="match status" value="1"/>
</dbReference>
<dbReference type="Gene3D" id="1.10.472.150">
    <property type="entry name" value="Glucose-regulated metallo-peptidase M90, N-terminal domain"/>
    <property type="match status" value="1"/>
</dbReference>
<dbReference type="InterPro" id="IPR057256">
    <property type="entry name" value="MtfA_enterob"/>
</dbReference>
<proteinExistence type="inferred from homology"/>
<name>A0A2A2MEZ4_9GAMM</name>
<dbReference type="InterPro" id="IPR042252">
    <property type="entry name" value="MtfA_N"/>
</dbReference>
<dbReference type="GO" id="GO:0046872">
    <property type="term" value="F:metal ion binding"/>
    <property type="evidence" value="ECO:0007669"/>
    <property type="project" value="UniProtKB-KW"/>
</dbReference>
<dbReference type="PANTHER" id="PTHR30164">
    <property type="entry name" value="MTFA PEPTIDASE"/>
    <property type="match status" value="1"/>
</dbReference>
<keyword evidence="3" id="KW-0645">Protease</keyword>